<dbReference type="PANTHER" id="PTHR24321">
    <property type="entry name" value="DEHYDROGENASES, SHORT CHAIN"/>
    <property type="match status" value="1"/>
</dbReference>
<evidence type="ECO:0000256" key="2">
    <source>
        <dbReference type="ARBA" id="ARBA00023002"/>
    </source>
</evidence>
<dbReference type="NCBIfam" id="NF005559">
    <property type="entry name" value="PRK07231.1"/>
    <property type="match status" value="1"/>
</dbReference>
<reference evidence="4" key="1">
    <citation type="journal article" date="2019" name="Int. J. Syst. Evol. Microbiol.">
        <title>The Global Catalogue of Microorganisms (GCM) 10K type strain sequencing project: providing services to taxonomists for standard genome sequencing and annotation.</title>
        <authorList>
            <consortium name="The Broad Institute Genomics Platform"/>
            <consortium name="The Broad Institute Genome Sequencing Center for Infectious Disease"/>
            <person name="Wu L."/>
            <person name="Ma J."/>
        </authorList>
    </citation>
    <scope>NUCLEOTIDE SEQUENCE [LARGE SCALE GENOMIC DNA]</scope>
    <source>
        <strain evidence="4">JCM 17342</strain>
    </source>
</reference>
<evidence type="ECO:0000313" key="4">
    <source>
        <dbReference type="Proteomes" id="UP001501747"/>
    </source>
</evidence>
<dbReference type="Proteomes" id="UP001501747">
    <property type="component" value="Unassembled WGS sequence"/>
</dbReference>
<accession>A0ABP7T417</accession>
<dbReference type="InterPro" id="IPR002347">
    <property type="entry name" value="SDR_fam"/>
</dbReference>
<dbReference type="Pfam" id="PF13561">
    <property type="entry name" value="adh_short_C2"/>
    <property type="match status" value="1"/>
</dbReference>
<comment type="similarity">
    <text evidence="1">Belongs to the short-chain dehydrogenases/reductases (SDR) family.</text>
</comment>
<gene>
    <name evidence="3" type="ORF">GCM10022247_50770</name>
</gene>
<dbReference type="InterPro" id="IPR036291">
    <property type="entry name" value="NAD(P)-bd_dom_sf"/>
</dbReference>
<dbReference type="InterPro" id="IPR020904">
    <property type="entry name" value="Sc_DH/Rdtase_CS"/>
</dbReference>
<sequence length="252" mass="25455">MTELSGSTALVTGGGTGIGRGIALALSEAGATVVVLGRSKESLEQTVKLVESSGGTASFVTADVTDSASVASAVRTVVDRHGSLDVAVNNAGILTATGPVADIDEEQWDRLLTVNVTGVLLSMKHEIRQMASQSNGVIINVASSIGAHKTLPNMGAYGATKAAVVALTKAAALDHIAQGVRINAVSPGSTDTPMSLRPGETEADRDARLRAALPVGRVGRIEEIAAAVRYVASPAAAFMVGQTLVLDGGSAT</sequence>
<name>A0ABP7T417_9PSEU</name>
<dbReference type="CDD" id="cd05233">
    <property type="entry name" value="SDR_c"/>
    <property type="match status" value="1"/>
</dbReference>
<dbReference type="Gene3D" id="3.40.50.720">
    <property type="entry name" value="NAD(P)-binding Rossmann-like Domain"/>
    <property type="match status" value="1"/>
</dbReference>
<dbReference type="PANTHER" id="PTHR24321:SF8">
    <property type="entry name" value="ESTRADIOL 17-BETA-DEHYDROGENASE 8-RELATED"/>
    <property type="match status" value="1"/>
</dbReference>
<keyword evidence="2" id="KW-0560">Oxidoreductase</keyword>
<evidence type="ECO:0000256" key="1">
    <source>
        <dbReference type="ARBA" id="ARBA00006484"/>
    </source>
</evidence>
<dbReference type="RefSeq" id="WP_344879427.1">
    <property type="nucleotide sequence ID" value="NZ_BAABAL010000018.1"/>
</dbReference>
<dbReference type="EMBL" id="BAABAL010000018">
    <property type="protein sequence ID" value="GAA4020550.1"/>
    <property type="molecule type" value="Genomic_DNA"/>
</dbReference>
<evidence type="ECO:0000313" key="3">
    <source>
        <dbReference type="EMBL" id="GAA4020550.1"/>
    </source>
</evidence>
<organism evidence="3 4">
    <name type="scientific">Allokutzneria multivorans</name>
    <dbReference type="NCBI Taxonomy" id="1142134"/>
    <lineage>
        <taxon>Bacteria</taxon>
        <taxon>Bacillati</taxon>
        <taxon>Actinomycetota</taxon>
        <taxon>Actinomycetes</taxon>
        <taxon>Pseudonocardiales</taxon>
        <taxon>Pseudonocardiaceae</taxon>
        <taxon>Allokutzneria</taxon>
    </lineage>
</organism>
<proteinExistence type="inferred from homology"/>
<keyword evidence="4" id="KW-1185">Reference proteome</keyword>
<dbReference type="PRINTS" id="PR00081">
    <property type="entry name" value="GDHRDH"/>
</dbReference>
<dbReference type="SUPFAM" id="SSF51735">
    <property type="entry name" value="NAD(P)-binding Rossmann-fold domains"/>
    <property type="match status" value="1"/>
</dbReference>
<dbReference type="PROSITE" id="PS00061">
    <property type="entry name" value="ADH_SHORT"/>
    <property type="match status" value="1"/>
</dbReference>
<dbReference type="PRINTS" id="PR00080">
    <property type="entry name" value="SDRFAMILY"/>
</dbReference>
<protein>
    <submittedName>
        <fullName evidence="3">Glucose 1-dehydrogenase</fullName>
    </submittedName>
</protein>
<comment type="caution">
    <text evidence="3">The sequence shown here is derived from an EMBL/GenBank/DDBJ whole genome shotgun (WGS) entry which is preliminary data.</text>
</comment>